<dbReference type="AlphaFoldDB" id="A0AAD8PM25"/>
<evidence type="ECO:0000256" key="1">
    <source>
        <dbReference type="SAM" id="SignalP"/>
    </source>
</evidence>
<protein>
    <submittedName>
        <fullName evidence="2">Uncharacterized protein</fullName>
    </submittedName>
</protein>
<dbReference type="Proteomes" id="UP001230504">
    <property type="component" value="Unassembled WGS sequence"/>
</dbReference>
<feature type="chain" id="PRO_5042012827" evidence="1">
    <location>
        <begin position="23"/>
        <end position="161"/>
    </location>
</feature>
<feature type="signal peptide" evidence="1">
    <location>
        <begin position="1"/>
        <end position="22"/>
    </location>
</feature>
<reference evidence="2" key="1">
    <citation type="submission" date="2021-06" db="EMBL/GenBank/DDBJ databases">
        <title>Comparative genomics, transcriptomics and evolutionary studies reveal genomic signatures of adaptation to plant cell wall in hemibiotrophic fungi.</title>
        <authorList>
            <consortium name="DOE Joint Genome Institute"/>
            <person name="Baroncelli R."/>
            <person name="Diaz J.F."/>
            <person name="Benocci T."/>
            <person name="Peng M."/>
            <person name="Battaglia E."/>
            <person name="Haridas S."/>
            <person name="Andreopoulos W."/>
            <person name="Labutti K."/>
            <person name="Pangilinan J."/>
            <person name="Floch G.L."/>
            <person name="Makela M.R."/>
            <person name="Henrissat B."/>
            <person name="Grigoriev I.V."/>
            <person name="Crouch J.A."/>
            <person name="De Vries R.P."/>
            <person name="Sukno S.A."/>
            <person name="Thon M.R."/>
        </authorList>
    </citation>
    <scope>NUCLEOTIDE SEQUENCE</scope>
    <source>
        <strain evidence="2">CBS 125086</strain>
    </source>
</reference>
<organism evidence="2 3">
    <name type="scientific">Colletotrichum navitas</name>
    <dbReference type="NCBI Taxonomy" id="681940"/>
    <lineage>
        <taxon>Eukaryota</taxon>
        <taxon>Fungi</taxon>
        <taxon>Dikarya</taxon>
        <taxon>Ascomycota</taxon>
        <taxon>Pezizomycotina</taxon>
        <taxon>Sordariomycetes</taxon>
        <taxon>Hypocreomycetidae</taxon>
        <taxon>Glomerellales</taxon>
        <taxon>Glomerellaceae</taxon>
        <taxon>Colletotrichum</taxon>
        <taxon>Colletotrichum graminicola species complex</taxon>
    </lineage>
</organism>
<dbReference type="EMBL" id="JAHLJV010000126">
    <property type="protein sequence ID" value="KAK1569663.1"/>
    <property type="molecule type" value="Genomic_DNA"/>
</dbReference>
<evidence type="ECO:0000313" key="3">
    <source>
        <dbReference type="Proteomes" id="UP001230504"/>
    </source>
</evidence>
<proteinExistence type="predicted"/>
<dbReference type="GeneID" id="85443486"/>
<keyword evidence="1" id="KW-0732">Signal</keyword>
<sequence length="161" mass="17722">MAPYFTIFVTMISLLSLGIVRAAVVRVDDHVVLNGTTLVYDPVEGFNDTTRDLAWQANYFLSLDLLAINALYQEANAGISQRDLQPRDGPTCLACMVVQLANGAANSRLDAYNICRSTTPSCDTITLISLMSHIKSYWLLAGIGAYQAGVYAFDVWSRFGW</sequence>
<keyword evidence="3" id="KW-1185">Reference proteome</keyword>
<gene>
    <name evidence="2" type="ORF">LY79DRAFT_571446</name>
</gene>
<evidence type="ECO:0000313" key="2">
    <source>
        <dbReference type="EMBL" id="KAK1569663.1"/>
    </source>
</evidence>
<name>A0AAD8PM25_9PEZI</name>
<accession>A0AAD8PM25</accession>
<dbReference type="RefSeq" id="XP_060407872.1">
    <property type="nucleotide sequence ID" value="XM_060559246.1"/>
</dbReference>
<comment type="caution">
    <text evidence="2">The sequence shown here is derived from an EMBL/GenBank/DDBJ whole genome shotgun (WGS) entry which is preliminary data.</text>
</comment>